<gene>
    <name evidence="2" type="ORF">dnm_035910</name>
</gene>
<dbReference type="EMBL" id="CP061800">
    <property type="protein sequence ID" value="QTA87557.1"/>
    <property type="molecule type" value="Genomic_DNA"/>
</dbReference>
<reference evidence="2" key="1">
    <citation type="journal article" date="2021" name="Microb. Physiol.">
        <title>Proteogenomic Insights into the Physiology of Marine, Sulfate-Reducing, Filamentous Desulfonema limicola and Desulfonema magnum.</title>
        <authorList>
            <person name="Schnaars V."/>
            <person name="Wohlbrand L."/>
            <person name="Scheve S."/>
            <person name="Hinrichs C."/>
            <person name="Reinhardt R."/>
            <person name="Rabus R."/>
        </authorList>
    </citation>
    <scope>NUCLEOTIDE SEQUENCE</scope>
    <source>
        <strain evidence="2">4be13</strain>
    </source>
</reference>
<dbReference type="PANTHER" id="PTHR35586">
    <property type="entry name" value="SLL1691 PROTEIN"/>
    <property type="match status" value="1"/>
</dbReference>
<proteinExistence type="predicted"/>
<evidence type="ECO:0000313" key="2">
    <source>
        <dbReference type="EMBL" id="QTA87557.1"/>
    </source>
</evidence>
<dbReference type="PANTHER" id="PTHR35586:SF1">
    <property type="entry name" value="SLL1691 PROTEIN"/>
    <property type="match status" value="1"/>
</dbReference>
<protein>
    <submittedName>
        <fullName evidence="2">DUF4351</fullName>
    </submittedName>
</protein>
<name>A0A975BLM3_9BACT</name>
<feature type="domain" description="DUF4351" evidence="1">
    <location>
        <begin position="254"/>
        <end position="312"/>
    </location>
</feature>
<evidence type="ECO:0000313" key="3">
    <source>
        <dbReference type="Proteomes" id="UP000663722"/>
    </source>
</evidence>
<sequence>MTEKHDYDTPWKEVVEHYFPEFVAFFFPKAFQDIDWKRGYEFLDKELQKIAKDAETGRRYVDKLVKVWLKNGEDAWALIHADIQIEGEKNFSERMYIYNYRLYDRYRRHAASFAVIGYAGKAEDTGKFEKKLWDCEVRFRFPVVRLGDYAKDPESLEKSDNPFAVVVLAHLKTKATVRDSKKRMREKIALIRHLYRKGFSKQDIVSLFRFIDWVMFLPEKEDDLFWEEVSVFEKEGKMPYITSVERIGYKRGIQQGRTEQGQSMLARMIAKKFRVLPEQELSKLEKLGPDDLLDLGEQLLDFESLEAVYQWIDRRTA</sequence>
<dbReference type="AlphaFoldDB" id="A0A975BLM3"/>
<dbReference type="InterPro" id="IPR025587">
    <property type="entry name" value="DUF4351"/>
</dbReference>
<dbReference type="RefSeq" id="WP_207682698.1">
    <property type="nucleotide sequence ID" value="NZ_CP061800.1"/>
</dbReference>
<accession>A0A975BLM3</accession>
<dbReference type="KEGG" id="dmm:dnm_035910"/>
<dbReference type="Proteomes" id="UP000663722">
    <property type="component" value="Chromosome"/>
</dbReference>
<keyword evidence="3" id="KW-1185">Reference proteome</keyword>
<organism evidence="2 3">
    <name type="scientific">Desulfonema magnum</name>
    <dbReference type="NCBI Taxonomy" id="45655"/>
    <lineage>
        <taxon>Bacteria</taxon>
        <taxon>Pseudomonadati</taxon>
        <taxon>Thermodesulfobacteriota</taxon>
        <taxon>Desulfobacteria</taxon>
        <taxon>Desulfobacterales</taxon>
        <taxon>Desulfococcaceae</taxon>
        <taxon>Desulfonema</taxon>
    </lineage>
</organism>
<dbReference type="Pfam" id="PF14261">
    <property type="entry name" value="DUF4351"/>
    <property type="match status" value="1"/>
</dbReference>
<evidence type="ECO:0000259" key="1">
    <source>
        <dbReference type="Pfam" id="PF14261"/>
    </source>
</evidence>